<evidence type="ECO:0000256" key="9">
    <source>
        <dbReference type="ARBA" id="ARBA00044145"/>
    </source>
</evidence>
<keyword evidence="5" id="KW-0067">ATP-binding</keyword>
<keyword evidence="2" id="KW-0548">Nucleotidyltransferase</keyword>
<keyword evidence="14" id="KW-1185">Reference proteome</keyword>
<reference evidence="13 14" key="1">
    <citation type="submission" date="2023-05" db="EMBL/GenBank/DDBJ databases">
        <title>Novel species of genus Flectobacillus isolated from stream in China.</title>
        <authorList>
            <person name="Lu H."/>
        </authorList>
    </citation>
    <scope>NUCLEOTIDE SEQUENCE [LARGE SCALE GENOMIC DNA]</scope>
    <source>
        <strain evidence="13 14">LFS242W</strain>
    </source>
</reference>
<dbReference type="RefSeq" id="WP_283381758.1">
    <property type="nucleotide sequence ID" value="NZ_JASHIE010000006.1"/>
</dbReference>
<evidence type="ECO:0000256" key="6">
    <source>
        <dbReference type="ARBA" id="ARBA00022842"/>
    </source>
</evidence>
<dbReference type="InterPro" id="IPR048445">
    <property type="entry name" value="DncV-like_NTFase"/>
</dbReference>
<comment type="caution">
    <text evidence="13">The sequence shown here is derived from an EMBL/GenBank/DDBJ whole genome shotgun (WGS) entry which is preliminary data.</text>
</comment>
<keyword evidence="7" id="KW-0546">Nucleotide metabolism</keyword>
<evidence type="ECO:0000256" key="10">
    <source>
        <dbReference type="ARBA" id="ARBA00048304"/>
    </source>
</evidence>
<comment type="catalytic activity">
    <reaction evidence="10">
        <text>GTP + ATP = 3',3'-cGAMP + 2 diphosphate</text>
        <dbReference type="Rhea" id="RHEA:35647"/>
        <dbReference type="ChEBI" id="CHEBI:30616"/>
        <dbReference type="ChEBI" id="CHEBI:33019"/>
        <dbReference type="ChEBI" id="CHEBI:37565"/>
        <dbReference type="ChEBI" id="CHEBI:71501"/>
    </reaction>
    <physiologicalReaction direction="left-to-right" evidence="10">
        <dbReference type="Rhea" id="RHEA:35648"/>
    </physiologicalReaction>
</comment>
<evidence type="ECO:0000256" key="4">
    <source>
        <dbReference type="ARBA" id="ARBA00022741"/>
    </source>
</evidence>
<keyword evidence="1" id="KW-0808">Transferase</keyword>
<organism evidence="13 14">
    <name type="scientific">Flectobacillus rivi</name>
    <dbReference type="NCBI Taxonomy" id="2984209"/>
    <lineage>
        <taxon>Bacteria</taxon>
        <taxon>Pseudomonadati</taxon>
        <taxon>Bacteroidota</taxon>
        <taxon>Cytophagia</taxon>
        <taxon>Cytophagales</taxon>
        <taxon>Flectobacillaceae</taxon>
        <taxon>Flectobacillus</taxon>
    </lineage>
</organism>
<dbReference type="Pfam" id="PF21654">
    <property type="entry name" value="DncV-like_NTFase"/>
    <property type="match status" value="1"/>
</dbReference>
<evidence type="ECO:0000313" key="13">
    <source>
        <dbReference type="EMBL" id="MDI9874998.1"/>
    </source>
</evidence>
<evidence type="ECO:0000259" key="12">
    <source>
        <dbReference type="Pfam" id="PF21654"/>
    </source>
</evidence>
<evidence type="ECO:0000256" key="8">
    <source>
        <dbReference type="ARBA" id="ARBA00023118"/>
    </source>
</evidence>
<evidence type="ECO:0000256" key="11">
    <source>
        <dbReference type="SAM" id="MobiDB-lite"/>
    </source>
</evidence>
<keyword evidence="8" id="KW-0051">Antiviral defense</keyword>
<keyword evidence="3" id="KW-0479">Metal-binding</keyword>
<evidence type="ECO:0000256" key="1">
    <source>
        <dbReference type="ARBA" id="ARBA00022679"/>
    </source>
</evidence>
<accession>A0ABT6Z1I6</accession>
<evidence type="ECO:0000256" key="3">
    <source>
        <dbReference type="ARBA" id="ARBA00022723"/>
    </source>
</evidence>
<evidence type="ECO:0000256" key="2">
    <source>
        <dbReference type="ARBA" id="ARBA00022695"/>
    </source>
</evidence>
<keyword evidence="4" id="KW-0547">Nucleotide-binding</keyword>
<feature type="domain" description="Cyclic GMP-AMP synthase DncV-like nucleotidyltransferase" evidence="12">
    <location>
        <begin position="53"/>
        <end position="136"/>
    </location>
</feature>
<sequence>MTPQTDREFNKLLESIAKTLDISPTQHKLAVERYQAVGNWLDADNSALKAYQPQIRPQGSFRLGTVIKPLTEDEEYDVDLTCKLIINKSLITQKELKKIVGDRLKENEDYRRMLAPEKRRCWRLQYAEVFRFHLDIVPSIPDVQTEIVLLESKGVSKAIANNALCITDNETWDYASDFPKSNPEGYALWFYEQMKVEFQRKKILLAESLKMSVEEVPEFEVKTPLQRVVQLLKRHRDIRYGKDNDKPISIIITTLSALAYENEADTLLALQNVLSKMYSFIKKDSSGQYLIKNPVNPSENFADKWNENPRKATLFFEWLEDAITDFKMLANKKGEGLLEVSKPLKRYFGESIVSKAFNDVAAQTLKEREENKLFMQTGTGILSTQNTPKSIPVPQHRNYGSDKE</sequence>
<evidence type="ECO:0000256" key="5">
    <source>
        <dbReference type="ARBA" id="ARBA00022840"/>
    </source>
</evidence>
<dbReference type="EMBL" id="JASHIE010000006">
    <property type="protein sequence ID" value="MDI9874998.1"/>
    <property type="molecule type" value="Genomic_DNA"/>
</dbReference>
<feature type="region of interest" description="Disordered" evidence="11">
    <location>
        <begin position="383"/>
        <end position="404"/>
    </location>
</feature>
<keyword evidence="6" id="KW-0460">Magnesium</keyword>
<dbReference type="Proteomes" id="UP001225761">
    <property type="component" value="Unassembled WGS sequence"/>
</dbReference>
<dbReference type="CDD" id="cd05400">
    <property type="entry name" value="NT_2-5OAS_ClassI-CCAase"/>
    <property type="match status" value="1"/>
</dbReference>
<evidence type="ECO:0000256" key="7">
    <source>
        <dbReference type="ARBA" id="ARBA00023080"/>
    </source>
</evidence>
<proteinExistence type="predicted"/>
<evidence type="ECO:0000313" key="14">
    <source>
        <dbReference type="Proteomes" id="UP001225761"/>
    </source>
</evidence>
<dbReference type="InterPro" id="IPR006116">
    <property type="entry name" value="NT_2-5OAS_ClassI-CCAase"/>
</dbReference>
<protein>
    <recommendedName>
        <fullName evidence="9">Cyclic GMP-AMP synthase</fullName>
    </recommendedName>
</protein>
<gene>
    <name evidence="13" type="ORF">QM481_10720</name>
</gene>
<name>A0ABT6Z1I6_9BACT</name>